<comment type="caution">
    <text evidence="15">The sequence shown here is derived from an EMBL/GenBank/DDBJ whole genome shotgun (WGS) entry which is preliminary data.</text>
</comment>
<dbReference type="PANTHER" id="PTHR10655">
    <property type="entry name" value="LYSOPHOSPHOLIPASE-RELATED"/>
    <property type="match status" value="1"/>
</dbReference>
<evidence type="ECO:0000256" key="4">
    <source>
        <dbReference type="ARBA" id="ARBA00014923"/>
    </source>
</evidence>
<dbReference type="OrthoDB" id="2418081at2759"/>
<evidence type="ECO:0000256" key="10">
    <source>
        <dbReference type="ARBA" id="ARBA00029392"/>
    </source>
</evidence>
<dbReference type="PANTHER" id="PTHR10655:SF17">
    <property type="entry name" value="LYSOPHOSPHOLIPASE-LIKE PROTEIN 1"/>
    <property type="match status" value="1"/>
</dbReference>
<comment type="subcellular location">
    <subcellularLocation>
        <location evidence="1">Cytoplasm</location>
    </subcellularLocation>
</comment>
<evidence type="ECO:0000256" key="3">
    <source>
        <dbReference type="ARBA" id="ARBA00012423"/>
    </source>
</evidence>
<dbReference type="Pfam" id="PF02230">
    <property type="entry name" value="Abhydrolase_2"/>
    <property type="match status" value="1"/>
</dbReference>
<evidence type="ECO:0000256" key="12">
    <source>
        <dbReference type="ARBA" id="ARBA00047337"/>
    </source>
</evidence>
<comment type="catalytic activity">
    <reaction evidence="12">
        <text>S-hexadecanoyl-L-cysteinyl-[protein] + H2O = L-cysteinyl-[protein] + hexadecanoate + H(+)</text>
        <dbReference type="Rhea" id="RHEA:19233"/>
        <dbReference type="Rhea" id="RHEA-COMP:10131"/>
        <dbReference type="Rhea" id="RHEA-COMP:11032"/>
        <dbReference type="ChEBI" id="CHEBI:7896"/>
        <dbReference type="ChEBI" id="CHEBI:15377"/>
        <dbReference type="ChEBI" id="CHEBI:15378"/>
        <dbReference type="ChEBI" id="CHEBI:29950"/>
        <dbReference type="ChEBI" id="CHEBI:74151"/>
        <dbReference type="EC" id="3.1.2.22"/>
    </reaction>
</comment>
<comment type="function">
    <text evidence="10">Hydrolyzes fatty acids from S-acylated cysteine residues in proteins with a strong preference for palmitoylated G-alpha proteins over other acyl substrates. Mediates the deacylation of G-alpha proteins such as GPA1 in vivo, but has weak or no activity toward palmitoylated Ras proteins. Has weak lysophospholipase activity in vitro; however such activity may not exist in vivo.</text>
</comment>
<feature type="chain" id="PRO_5040507782" description="Acyl-protein thioesterase 1" evidence="13">
    <location>
        <begin position="27"/>
        <end position="311"/>
    </location>
</feature>
<keyword evidence="8" id="KW-0276">Fatty acid metabolism</keyword>
<feature type="signal peptide" evidence="13">
    <location>
        <begin position="1"/>
        <end position="26"/>
    </location>
</feature>
<dbReference type="Gene3D" id="3.40.50.1820">
    <property type="entry name" value="alpha/beta hydrolase"/>
    <property type="match status" value="1"/>
</dbReference>
<protein>
    <recommendedName>
        <fullName evidence="4">Acyl-protein thioesterase 1</fullName>
        <ecNumber evidence="3">3.1.2.22</ecNumber>
    </recommendedName>
    <alternativeName>
        <fullName evidence="11">Palmitoyl-protein hydrolase</fullName>
    </alternativeName>
</protein>
<dbReference type="FunFam" id="3.40.50.1820:FF:000010">
    <property type="entry name" value="Acyl-protein thioesterase 2"/>
    <property type="match status" value="1"/>
</dbReference>
<dbReference type="InterPro" id="IPR003140">
    <property type="entry name" value="PLipase/COase/thioEstase"/>
</dbReference>
<dbReference type="GO" id="GO:0008474">
    <property type="term" value="F:palmitoyl-(protein) hydrolase activity"/>
    <property type="evidence" value="ECO:0007669"/>
    <property type="project" value="UniProtKB-EC"/>
</dbReference>
<proteinExistence type="inferred from homology"/>
<evidence type="ECO:0000256" key="13">
    <source>
        <dbReference type="SAM" id="SignalP"/>
    </source>
</evidence>
<dbReference type="AlphaFoldDB" id="A0A9P9ADB9"/>
<keyword evidence="16" id="KW-1185">Reference proteome</keyword>
<name>A0A9P9ADB9_9PEZI</name>
<dbReference type="Proteomes" id="UP000770015">
    <property type="component" value="Unassembled WGS sequence"/>
</dbReference>
<dbReference type="EC" id="3.1.2.22" evidence="3"/>
<evidence type="ECO:0000313" key="15">
    <source>
        <dbReference type="EMBL" id="KAH6689512.1"/>
    </source>
</evidence>
<dbReference type="SUPFAM" id="SSF53474">
    <property type="entry name" value="alpha/beta-Hydrolases"/>
    <property type="match status" value="1"/>
</dbReference>
<evidence type="ECO:0000256" key="9">
    <source>
        <dbReference type="ARBA" id="ARBA00023098"/>
    </source>
</evidence>
<sequence length="311" mass="33479">MTLGISSPRAVLFLLYSICFLLVCAATTPTSCAVSPLIALYEACPADAIDDPGKVPLARKTTSSKATDNKPTMSAIRRTAPLVFPAPQKHTATVIFAHGLGDTGHGWASAVENWRRRQRLDEVKFVLPHAPSIPITANMGMSMPSWFDIKMLDGSVESLRANEDEAGVRVSAAYLNELIQAEVDSGTPSERIVLAGFSQGGAMALYTGLTSGLRLGGVVGLSCWLVLSNRFTEEVKEEARQVNKATKVFMGHGSRDPVVRTELGVMSAEGLRGLGYDVTLQIYPGMAHSACLEELDDVENFLLKQLPAQEK</sequence>
<gene>
    <name evidence="15" type="ORF">F5X68DRAFT_203804</name>
</gene>
<dbReference type="GO" id="GO:0006631">
    <property type="term" value="P:fatty acid metabolic process"/>
    <property type="evidence" value="ECO:0007669"/>
    <property type="project" value="UniProtKB-KW"/>
</dbReference>
<evidence type="ECO:0000256" key="1">
    <source>
        <dbReference type="ARBA" id="ARBA00004496"/>
    </source>
</evidence>
<evidence type="ECO:0000256" key="2">
    <source>
        <dbReference type="ARBA" id="ARBA00006499"/>
    </source>
</evidence>
<evidence type="ECO:0000256" key="8">
    <source>
        <dbReference type="ARBA" id="ARBA00022832"/>
    </source>
</evidence>
<organism evidence="15 16">
    <name type="scientific">Plectosphaerella plurivora</name>
    <dbReference type="NCBI Taxonomy" id="936078"/>
    <lineage>
        <taxon>Eukaryota</taxon>
        <taxon>Fungi</taxon>
        <taxon>Dikarya</taxon>
        <taxon>Ascomycota</taxon>
        <taxon>Pezizomycotina</taxon>
        <taxon>Sordariomycetes</taxon>
        <taxon>Hypocreomycetidae</taxon>
        <taxon>Glomerellales</taxon>
        <taxon>Plectosphaerellaceae</taxon>
        <taxon>Plectosphaerella</taxon>
    </lineage>
</organism>
<keyword evidence="9" id="KW-0443">Lipid metabolism</keyword>
<keyword evidence="7" id="KW-0378">Hydrolase</keyword>
<feature type="domain" description="Phospholipase/carboxylesterase/thioesterase" evidence="14">
    <location>
        <begin position="83"/>
        <end position="304"/>
    </location>
</feature>
<keyword evidence="5" id="KW-0719">Serine esterase</keyword>
<evidence type="ECO:0000313" key="16">
    <source>
        <dbReference type="Proteomes" id="UP000770015"/>
    </source>
</evidence>
<evidence type="ECO:0000256" key="7">
    <source>
        <dbReference type="ARBA" id="ARBA00022801"/>
    </source>
</evidence>
<keyword evidence="6" id="KW-0963">Cytoplasm</keyword>
<comment type="similarity">
    <text evidence="2">Belongs to the AB hydrolase superfamily. AB hydrolase 2 family.</text>
</comment>
<dbReference type="EMBL" id="JAGSXJ010000007">
    <property type="protein sequence ID" value="KAH6689512.1"/>
    <property type="molecule type" value="Genomic_DNA"/>
</dbReference>
<evidence type="ECO:0000256" key="11">
    <source>
        <dbReference type="ARBA" id="ARBA00031195"/>
    </source>
</evidence>
<dbReference type="InterPro" id="IPR029058">
    <property type="entry name" value="AB_hydrolase_fold"/>
</dbReference>
<reference evidence="15" key="1">
    <citation type="journal article" date="2021" name="Nat. Commun.">
        <title>Genetic determinants of endophytism in the Arabidopsis root mycobiome.</title>
        <authorList>
            <person name="Mesny F."/>
            <person name="Miyauchi S."/>
            <person name="Thiergart T."/>
            <person name="Pickel B."/>
            <person name="Atanasova L."/>
            <person name="Karlsson M."/>
            <person name="Huettel B."/>
            <person name="Barry K.W."/>
            <person name="Haridas S."/>
            <person name="Chen C."/>
            <person name="Bauer D."/>
            <person name="Andreopoulos W."/>
            <person name="Pangilinan J."/>
            <person name="LaButti K."/>
            <person name="Riley R."/>
            <person name="Lipzen A."/>
            <person name="Clum A."/>
            <person name="Drula E."/>
            <person name="Henrissat B."/>
            <person name="Kohler A."/>
            <person name="Grigoriev I.V."/>
            <person name="Martin F.M."/>
            <person name="Hacquard S."/>
        </authorList>
    </citation>
    <scope>NUCLEOTIDE SEQUENCE</scope>
    <source>
        <strain evidence="15">MPI-SDFR-AT-0117</strain>
    </source>
</reference>
<evidence type="ECO:0000256" key="6">
    <source>
        <dbReference type="ARBA" id="ARBA00022490"/>
    </source>
</evidence>
<evidence type="ECO:0000256" key="5">
    <source>
        <dbReference type="ARBA" id="ARBA00022487"/>
    </source>
</evidence>
<accession>A0A9P9ADB9</accession>
<dbReference type="GO" id="GO:0005737">
    <property type="term" value="C:cytoplasm"/>
    <property type="evidence" value="ECO:0007669"/>
    <property type="project" value="UniProtKB-SubCell"/>
</dbReference>
<evidence type="ECO:0000259" key="14">
    <source>
        <dbReference type="Pfam" id="PF02230"/>
    </source>
</evidence>
<keyword evidence="13" id="KW-0732">Signal</keyword>
<dbReference type="GO" id="GO:0052689">
    <property type="term" value="F:carboxylic ester hydrolase activity"/>
    <property type="evidence" value="ECO:0007669"/>
    <property type="project" value="UniProtKB-KW"/>
</dbReference>
<dbReference type="InterPro" id="IPR050565">
    <property type="entry name" value="LYPA1-2/EST-like"/>
</dbReference>